<dbReference type="EMBL" id="LR797332">
    <property type="protein sequence ID" value="CAB4204019.1"/>
    <property type="molecule type" value="Genomic_DNA"/>
</dbReference>
<accession>A0A6J5S697</accession>
<proteinExistence type="predicted"/>
<reference evidence="1" key="1">
    <citation type="submission" date="2020-05" db="EMBL/GenBank/DDBJ databases">
        <authorList>
            <person name="Chiriac C."/>
            <person name="Salcher M."/>
            <person name="Ghai R."/>
            <person name="Kavagutti S V."/>
        </authorList>
    </citation>
    <scope>NUCLEOTIDE SEQUENCE</scope>
</reference>
<name>A0A6J5S697_9CAUD</name>
<protein>
    <submittedName>
        <fullName evidence="1">Uncharacterized protein</fullName>
    </submittedName>
</protein>
<sequence length="93" mass="10066">MKTAITIEYQSGDVATYVAAPPEWCKWENKTGKTIQQANEIGISDLLFLAYNAMKRAAAGQPVKPYEVWTETVADVTLGDLDPKATSEAASAD</sequence>
<evidence type="ECO:0000313" key="1">
    <source>
        <dbReference type="EMBL" id="CAB4204019.1"/>
    </source>
</evidence>
<gene>
    <name evidence="1" type="ORF">UFOVP1396_15</name>
</gene>
<organism evidence="1">
    <name type="scientific">uncultured Caudovirales phage</name>
    <dbReference type="NCBI Taxonomy" id="2100421"/>
    <lineage>
        <taxon>Viruses</taxon>
        <taxon>Duplodnaviria</taxon>
        <taxon>Heunggongvirae</taxon>
        <taxon>Uroviricota</taxon>
        <taxon>Caudoviricetes</taxon>
        <taxon>Peduoviridae</taxon>
        <taxon>Maltschvirus</taxon>
        <taxon>Maltschvirus maltsch</taxon>
    </lineage>
</organism>